<proteinExistence type="inferred from homology"/>
<keyword evidence="3" id="KW-0677">Repeat</keyword>
<evidence type="ECO:0000256" key="6">
    <source>
        <dbReference type="PIRSR" id="PIRSR620019-2"/>
    </source>
</evidence>
<comment type="similarity">
    <text evidence="1">Belongs to the transferase hexapeptide repeat family.</text>
</comment>
<evidence type="ECO:0000256" key="2">
    <source>
        <dbReference type="ARBA" id="ARBA00022679"/>
    </source>
</evidence>
<dbReference type="PANTHER" id="PTHR43300:SF7">
    <property type="entry name" value="UDP-N-ACETYLBACILLOSAMINE N-ACETYLTRANSFERASE"/>
    <property type="match status" value="1"/>
</dbReference>
<dbReference type="KEGG" id="ome:OLMES_1939"/>
<evidence type="ECO:0000256" key="4">
    <source>
        <dbReference type="ARBA" id="ARBA00023315"/>
    </source>
</evidence>
<dbReference type="PANTHER" id="PTHR43300">
    <property type="entry name" value="ACETYLTRANSFERASE"/>
    <property type="match status" value="1"/>
</dbReference>
<feature type="active site" description="Proton acceptor" evidence="5">
    <location>
        <position position="143"/>
    </location>
</feature>
<dbReference type="PROSITE" id="PS00101">
    <property type="entry name" value="HEXAPEP_TRANSFERASES"/>
    <property type="match status" value="1"/>
</dbReference>
<dbReference type="InterPro" id="IPR001451">
    <property type="entry name" value="Hexapep"/>
</dbReference>
<dbReference type="InterPro" id="IPR050179">
    <property type="entry name" value="Trans_hexapeptide_repeat"/>
</dbReference>
<dbReference type="CDD" id="cd03360">
    <property type="entry name" value="LbH_AT_putative"/>
    <property type="match status" value="1"/>
</dbReference>
<feature type="site" description="Increases basicity of active site His" evidence="5">
    <location>
        <position position="144"/>
    </location>
</feature>
<reference evidence="7 8" key="1">
    <citation type="submission" date="2017-05" db="EMBL/GenBank/DDBJ databases">
        <title>Genomic insights into alkan degradation activity of Oleiphilus messinensis.</title>
        <authorList>
            <person name="Kozyavkin S.A."/>
            <person name="Slesarev A.I."/>
            <person name="Golyshin P.N."/>
            <person name="Korzhenkov A."/>
            <person name="Golyshina O.N."/>
            <person name="Toshchakov S.V."/>
        </authorList>
    </citation>
    <scope>NUCLEOTIDE SEQUENCE [LARGE SCALE GENOMIC DNA]</scope>
    <source>
        <strain evidence="7 8">ME102</strain>
    </source>
</reference>
<protein>
    <submittedName>
        <fullName evidence="7">Sugar O-acyltransferase, sialic acid O-acetyltransferase NeuD family</fullName>
    </submittedName>
</protein>
<dbReference type="Gene3D" id="3.40.50.720">
    <property type="entry name" value="NAD(P)-binding Rossmann-like Domain"/>
    <property type="match status" value="1"/>
</dbReference>
<organism evidence="7 8">
    <name type="scientific">Oleiphilus messinensis</name>
    <dbReference type="NCBI Taxonomy" id="141451"/>
    <lineage>
        <taxon>Bacteria</taxon>
        <taxon>Pseudomonadati</taxon>
        <taxon>Pseudomonadota</taxon>
        <taxon>Gammaproteobacteria</taxon>
        <taxon>Oceanospirillales</taxon>
        <taxon>Oleiphilaceae</taxon>
        <taxon>Oleiphilus</taxon>
    </lineage>
</organism>
<name>A0A1Y0I9E3_9GAMM</name>
<evidence type="ECO:0000256" key="3">
    <source>
        <dbReference type="ARBA" id="ARBA00022737"/>
    </source>
</evidence>
<dbReference type="EMBL" id="CP021425">
    <property type="protein sequence ID" value="ARU56013.1"/>
    <property type="molecule type" value="Genomic_DNA"/>
</dbReference>
<dbReference type="SUPFAM" id="SSF51161">
    <property type="entry name" value="Trimeric LpxA-like enzymes"/>
    <property type="match status" value="1"/>
</dbReference>
<dbReference type="AlphaFoldDB" id="A0A1Y0I9E3"/>
<evidence type="ECO:0000313" key="8">
    <source>
        <dbReference type="Proteomes" id="UP000196027"/>
    </source>
</evidence>
<evidence type="ECO:0000313" key="7">
    <source>
        <dbReference type="EMBL" id="ARU56013.1"/>
    </source>
</evidence>
<sequence>MNVNSGSIVFVGAANPETIRMILAVQTATPNFRVYGFIDNDPDKKGTEFYGYPIFGGVECVPRLVELGIQFVNLITGDLQSRFSVSREIARLGGKFTNFVHPNVNLTMTDIGVGNYIQESVIVQAGVSIGDNASIHMGSLIGHESSIGNSVFLAHAVSVSGCCEIGDGCFIGTNATILPRITIGKWSTIGAGAVVTKSIPDYSVVVGNPGKIIKTNNQVFDGGDIFSE</sequence>
<accession>A0A1Y0I9E3</accession>
<evidence type="ECO:0000256" key="5">
    <source>
        <dbReference type="PIRSR" id="PIRSR620019-1"/>
    </source>
</evidence>
<dbReference type="OrthoDB" id="9800846at2"/>
<gene>
    <name evidence="7" type="ORF">OLMES_1939</name>
</gene>
<dbReference type="InterPro" id="IPR011004">
    <property type="entry name" value="Trimer_LpxA-like_sf"/>
</dbReference>
<dbReference type="Pfam" id="PF14602">
    <property type="entry name" value="Hexapep_2"/>
    <property type="match status" value="1"/>
</dbReference>
<dbReference type="GO" id="GO:0016746">
    <property type="term" value="F:acyltransferase activity"/>
    <property type="evidence" value="ECO:0007669"/>
    <property type="project" value="UniProtKB-KW"/>
</dbReference>
<dbReference type="InterPro" id="IPR018357">
    <property type="entry name" value="Hexapep_transf_CS"/>
</dbReference>
<keyword evidence="8" id="KW-1185">Reference proteome</keyword>
<dbReference type="RefSeq" id="WP_087461051.1">
    <property type="nucleotide sequence ID" value="NZ_CP021425.1"/>
</dbReference>
<keyword evidence="2 7" id="KW-0808">Transferase</keyword>
<evidence type="ECO:0000256" key="1">
    <source>
        <dbReference type="ARBA" id="ARBA00007274"/>
    </source>
</evidence>
<dbReference type="InterPro" id="IPR020019">
    <property type="entry name" value="AcTrfase_PglD-like"/>
</dbReference>
<dbReference type="Gene3D" id="2.160.10.10">
    <property type="entry name" value="Hexapeptide repeat proteins"/>
    <property type="match status" value="1"/>
</dbReference>
<dbReference type="NCBIfam" id="TIGR03570">
    <property type="entry name" value="NeuD_NnaD"/>
    <property type="match status" value="1"/>
</dbReference>
<feature type="binding site" evidence="6">
    <location>
        <position position="77"/>
    </location>
    <ligand>
        <name>substrate</name>
    </ligand>
</feature>
<dbReference type="Pfam" id="PF00132">
    <property type="entry name" value="Hexapep"/>
    <property type="match status" value="1"/>
</dbReference>
<keyword evidence="4 7" id="KW-0012">Acyltransferase</keyword>
<dbReference type="Proteomes" id="UP000196027">
    <property type="component" value="Chromosome"/>
</dbReference>